<dbReference type="PROSITE" id="PS50910">
    <property type="entry name" value="HEPN"/>
    <property type="match status" value="1"/>
</dbReference>
<evidence type="ECO:0000313" key="2">
    <source>
        <dbReference type="EMBL" id="EZQ04955.1"/>
    </source>
</evidence>
<proteinExistence type="predicted"/>
<dbReference type="SMART" id="SM00748">
    <property type="entry name" value="HEPN"/>
    <property type="match status" value="1"/>
</dbReference>
<dbReference type="InterPro" id="IPR007842">
    <property type="entry name" value="HEPN_dom"/>
</dbReference>
<dbReference type="Gene3D" id="1.20.120.330">
    <property type="entry name" value="Nucleotidyltransferases domain 2"/>
    <property type="match status" value="1"/>
</dbReference>
<reference evidence="2 3" key="1">
    <citation type="submission" date="2014-03" db="EMBL/GenBank/DDBJ databases">
        <title>Draft genome sequence of the novel thermoacidophilic archaea Acidianus copahuensis ALE1 strain, isolated from Copahue volcanic area in Neuquen Argentina.</title>
        <authorList>
            <person name="Urbieta M.S."/>
            <person name="Rascovan N."/>
            <person name="Castro C."/>
            <person name="Revale S."/>
            <person name="Giaveno M.A."/>
            <person name="Vazquez M.P."/>
            <person name="Donati E.R."/>
        </authorList>
    </citation>
    <scope>NUCLEOTIDE SEQUENCE [LARGE SCALE GENOMIC DNA]</scope>
    <source>
        <strain evidence="2 3">ALE1</strain>
    </source>
</reference>
<evidence type="ECO:0000259" key="1">
    <source>
        <dbReference type="PROSITE" id="PS50910"/>
    </source>
</evidence>
<dbReference type="Pfam" id="PF05168">
    <property type="entry name" value="HEPN"/>
    <property type="match status" value="1"/>
</dbReference>
<dbReference type="AlphaFoldDB" id="A0A031LNG2"/>
<dbReference type="Proteomes" id="UP000024332">
    <property type="component" value="Unassembled WGS sequence"/>
</dbReference>
<dbReference type="RefSeq" id="WP_048099857.1">
    <property type="nucleotide sequence ID" value="NZ_JFZT01000044.1"/>
</dbReference>
<dbReference type="EMBL" id="JFZT01000044">
    <property type="protein sequence ID" value="EZQ04955.1"/>
    <property type="molecule type" value="Genomic_DNA"/>
</dbReference>
<gene>
    <name evidence="2" type="ORF">CM19_08155</name>
</gene>
<comment type="caution">
    <text evidence="2">The sequence shown here is derived from an EMBL/GenBank/DDBJ whole genome shotgun (WGS) entry which is preliminary data.</text>
</comment>
<protein>
    <recommendedName>
        <fullName evidence="1">HEPN domain-containing protein</fullName>
    </recommendedName>
</protein>
<keyword evidence="3" id="KW-1185">Reference proteome</keyword>
<accession>A0A031LNG2</accession>
<sequence>MELISKGEESFELAKMSMEKGVYWLVCFLSHQSVELVAKGKLYIKAGSFPFTHNICTLIRLLGNPSQEVLDACEFLNPHYTASRYSQMDYYSKNTAELCMRNAEVILSWLKTL</sequence>
<organism evidence="2 3">
    <name type="scientific">Candidatus Acidianus copahuensis</name>
    <dbReference type="NCBI Taxonomy" id="1160895"/>
    <lineage>
        <taxon>Archaea</taxon>
        <taxon>Thermoproteota</taxon>
        <taxon>Thermoprotei</taxon>
        <taxon>Sulfolobales</taxon>
        <taxon>Sulfolobaceae</taxon>
        <taxon>Acidianus</taxon>
    </lineage>
</organism>
<dbReference type="SUPFAM" id="SSF81593">
    <property type="entry name" value="Nucleotidyltransferase substrate binding subunit/domain"/>
    <property type="match status" value="1"/>
</dbReference>
<evidence type="ECO:0000313" key="3">
    <source>
        <dbReference type="Proteomes" id="UP000024332"/>
    </source>
</evidence>
<dbReference type="OrthoDB" id="359241at2157"/>
<feature type="domain" description="HEPN" evidence="1">
    <location>
        <begin position="4"/>
        <end position="106"/>
    </location>
</feature>
<name>A0A031LNG2_9CREN</name>